<dbReference type="OrthoDB" id="449241at2759"/>
<dbReference type="STRING" id="888268.A0A1E5W1G4"/>
<dbReference type="UniPathway" id="UPA00559"/>
<dbReference type="Gene3D" id="3.40.50.11860">
    <property type="entry name" value="Diphthamide synthesis DPH1/DPH2 domain 3"/>
    <property type="match status" value="1"/>
</dbReference>
<dbReference type="GO" id="GO:0090560">
    <property type="term" value="F:2-(3-amino-3-carboxypropyl)histidine synthase activity"/>
    <property type="evidence" value="ECO:0007669"/>
    <property type="project" value="InterPro"/>
</dbReference>
<dbReference type="InterPro" id="IPR042265">
    <property type="entry name" value="DPH1/DPH2_3"/>
</dbReference>
<dbReference type="PANTHER" id="PTHR10762">
    <property type="entry name" value="DIPHTHAMIDE BIOSYNTHESIS PROTEIN"/>
    <property type="match status" value="1"/>
</dbReference>
<keyword evidence="9" id="KW-1185">Reference proteome</keyword>
<evidence type="ECO:0000256" key="4">
    <source>
        <dbReference type="ARBA" id="ARBA00022723"/>
    </source>
</evidence>
<accession>A0A1E5W1G4</accession>
<comment type="caution">
    <text evidence="8">The sequence shown here is derived from an EMBL/GenBank/DDBJ whole genome shotgun (WGS) entry which is preliminary data.</text>
</comment>
<dbReference type="Gene3D" id="3.40.50.11840">
    <property type="entry name" value="Diphthamide synthesis DPH1/DPH2 domain 1"/>
    <property type="match status" value="1"/>
</dbReference>
<dbReference type="InterPro" id="IPR016435">
    <property type="entry name" value="DPH1/DPH2"/>
</dbReference>
<reference evidence="8 9" key="1">
    <citation type="submission" date="2016-09" db="EMBL/GenBank/DDBJ databases">
        <title>The draft genome of Dichanthelium oligosanthes: A C3 panicoid grass species.</title>
        <authorList>
            <person name="Studer A.J."/>
            <person name="Schnable J.C."/>
            <person name="Brutnell T.P."/>
        </authorList>
    </citation>
    <scope>NUCLEOTIDE SEQUENCE [LARGE SCALE GENOMIC DNA]</scope>
    <source>
        <strain evidence="9">cv. Kellogg 1175</strain>
        <tissue evidence="8">Leaf</tissue>
    </source>
</reference>
<dbReference type="GO" id="GO:0046872">
    <property type="term" value="F:metal ion binding"/>
    <property type="evidence" value="ECO:0007669"/>
    <property type="project" value="UniProtKB-KW"/>
</dbReference>
<dbReference type="InterPro" id="IPR042263">
    <property type="entry name" value="DPH1/DPH2_1"/>
</dbReference>
<feature type="region of interest" description="Disordered" evidence="7">
    <location>
        <begin position="517"/>
        <end position="541"/>
    </location>
</feature>
<proteinExistence type="inferred from homology"/>
<name>A0A1E5W1G4_9POAL</name>
<sequence length="541" mass="59233">MEPDIGTRYEVPRTAEFLRAGAYTRVALQVTRPGPSLFGSVLPFSSPPLIHPGLFCLKFPDEMLKDAAAVARALRQELASGGGGGVRVFVMADTAYNSCCVDEVGASHVDAQCVVHYGHACMSPTSNLPAFFVFGKAPLDVHACARSMLECSRKSNKRILVLYGLEYAYALVDLRRSFEESCKSNSCNPEVQYADVMCSVMSPSSSTTEENDCHLSSGTSCNGDLSINSDLAALNNRCSIEYSSSTHKCSLGGVTWNISVQEKMEDNFIFWIGQDNSAFANIVLTFNKCEIVRYDAIQNQLSTDVSHLMKVLRRRYYLVEKAKDANIIGILVGTLGVAGYLHIIEQIKELIKAAGKKSYTLVMGRPNSAKLANFPECEVFVYVSCAQTALLDSKDFLAPVITPFEAVLAFSRGREWTGEYLLDFKDLITSEKQEAVSATEEARFSFIKGGYVEDNCAQENVEQSETSLALAEVTEKALSIQNQNNDAVLYQGRAMSSIDYLKARSYRGLTGEYEGPAPDSILVGRTGRAAGYNDEKTQSAQ</sequence>
<evidence type="ECO:0000313" key="9">
    <source>
        <dbReference type="Proteomes" id="UP000095767"/>
    </source>
</evidence>
<evidence type="ECO:0000256" key="3">
    <source>
        <dbReference type="ARBA" id="ARBA00006179"/>
    </source>
</evidence>
<gene>
    <name evidence="8" type="ORF">BAE44_0007747</name>
</gene>
<comment type="similarity">
    <text evidence="3">Belongs to the DPH1/DPH2 family. DPH2 subfamily.</text>
</comment>
<keyword evidence="4" id="KW-0479">Metal-binding</keyword>
<evidence type="ECO:0000256" key="5">
    <source>
        <dbReference type="ARBA" id="ARBA00023004"/>
    </source>
</evidence>
<dbReference type="Pfam" id="PF01866">
    <property type="entry name" value="Diphthamide_syn"/>
    <property type="match status" value="1"/>
</dbReference>
<evidence type="ECO:0000256" key="6">
    <source>
        <dbReference type="ARBA" id="ARBA00023014"/>
    </source>
</evidence>
<dbReference type="GO" id="GO:0051536">
    <property type="term" value="F:iron-sulfur cluster binding"/>
    <property type="evidence" value="ECO:0007669"/>
    <property type="project" value="UniProtKB-KW"/>
</dbReference>
<dbReference type="GO" id="GO:0017183">
    <property type="term" value="P:protein histidyl modification to diphthamide"/>
    <property type="evidence" value="ECO:0007669"/>
    <property type="project" value="UniProtKB-UniPathway"/>
</dbReference>
<evidence type="ECO:0000256" key="7">
    <source>
        <dbReference type="SAM" id="MobiDB-lite"/>
    </source>
</evidence>
<dbReference type="SFLD" id="SFLDS00032">
    <property type="entry name" value="Radical_SAM_3-amino-3-carboxyp"/>
    <property type="match status" value="1"/>
</dbReference>
<dbReference type="FunFam" id="3.40.50.11860:FF:000001">
    <property type="entry name" value="2-(3-amino-3-carboxypropyl)histidine synthase subunit 2"/>
    <property type="match status" value="1"/>
</dbReference>
<dbReference type="SFLD" id="SFLDG01121">
    <property type="entry name" value="Diphthamide_biosynthesis"/>
    <property type="match status" value="1"/>
</dbReference>
<dbReference type="Proteomes" id="UP000095767">
    <property type="component" value="Unassembled WGS sequence"/>
</dbReference>
<dbReference type="EMBL" id="LWDX02023855">
    <property type="protein sequence ID" value="OEL31233.1"/>
    <property type="molecule type" value="Genomic_DNA"/>
</dbReference>
<keyword evidence="5" id="KW-0408">Iron</keyword>
<evidence type="ECO:0000256" key="2">
    <source>
        <dbReference type="ARBA" id="ARBA00005156"/>
    </source>
</evidence>
<evidence type="ECO:0000313" key="8">
    <source>
        <dbReference type="EMBL" id="OEL31233.1"/>
    </source>
</evidence>
<organism evidence="8 9">
    <name type="scientific">Dichanthelium oligosanthes</name>
    <dbReference type="NCBI Taxonomy" id="888268"/>
    <lineage>
        <taxon>Eukaryota</taxon>
        <taxon>Viridiplantae</taxon>
        <taxon>Streptophyta</taxon>
        <taxon>Embryophyta</taxon>
        <taxon>Tracheophyta</taxon>
        <taxon>Spermatophyta</taxon>
        <taxon>Magnoliopsida</taxon>
        <taxon>Liliopsida</taxon>
        <taxon>Poales</taxon>
        <taxon>Poaceae</taxon>
        <taxon>PACMAD clade</taxon>
        <taxon>Panicoideae</taxon>
        <taxon>Panicodae</taxon>
        <taxon>Paniceae</taxon>
        <taxon>Dichantheliinae</taxon>
        <taxon>Dichanthelium</taxon>
    </lineage>
</organism>
<comment type="pathway">
    <text evidence="2">Protein modification; peptidyl-diphthamide biosynthesis.</text>
</comment>
<keyword evidence="6" id="KW-0411">Iron-sulfur</keyword>
<comment type="cofactor">
    <cofactor evidence="1">
        <name>[4Fe-4S] cluster</name>
        <dbReference type="ChEBI" id="CHEBI:49883"/>
    </cofactor>
</comment>
<dbReference type="PANTHER" id="PTHR10762:SF2">
    <property type="entry name" value="2-(3-AMINO-3-CARBOXYPROPYL)HISTIDINE SYNTHASE SUBUNIT 2"/>
    <property type="match status" value="1"/>
</dbReference>
<protein>
    <submittedName>
        <fullName evidence="8">Diphthamide biosynthesis protein 2</fullName>
    </submittedName>
</protein>
<dbReference type="AlphaFoldDB" id="A0A1E5W1G4"/>
<evidence type="ECO:0000256" key="1">
    <source>
        <dbReference type="ARBA" id="ARBA00001966"/>
    </source>
</evidence>
<dbReference type="NCBIfam" id="TIGR00322">
    <property type="entry name" value="diphth2_R"/>
    <property type="match status" value="1"/>
</dbReference>